<gene>
    <name evidence="1" type="ORF">Pla100_38720</name>
</gene>
<sequence>MNGCQTVLSLHRFCGIPVKTVIDGLKMLRMTT</sequence>
<dbReference type="EMBL" id="SJPM01000008">
    <property type="protein sequence ID" value="TWT94262.1"/>
    <property type="molecule type" value="Genomic_DNA"/>
</dbReference>
<proteinExistence type="predicted"/>
<evidence type="ECO:0000313" key="2">
    <source>
        <dbReference type="Proteomes" id="UP000316213"/>
    </source>
</evidence>
<dbReference type="AlphaFoldDB" id="A0A5C6A2Y0"/>
<keyword evidence="2" id="KW-1185">Reference proteome</keyword>
<protein>
    <submittedName>
        <fullName evidence="1">Uncharacterized protein</fullName>
    </submittedName>
</protein>
<evidence type="ECO:0000313" key="1">
    <source>
        <dbReference type="EMBL" id="TWT94262.1"/>
    </source>
</evidence>
<accession>A0A5C6A2Y0</accession>
<name>A0A5C6A2Y0_9BACT</name>
<reference evidence="1 2" key="1">
    <citation type="submission" date="2019-02" db="EMBL/GenBank/DDBJ databases">
        <title>Deep-cultivation of Planctomycetes and their phenomic and genomic characterization uncovers novel biology.</title>
        <authorList>
            <person name="Wiegand S."/>
            <person name="Jogler M."/>
            <person name="Boedeker C."/>
            <person name="Pinto D."/>
            <person name="Vollmers J."/>
            <person name="Rivas-Marin E."/>
            <person name="Kohn T."/>
            <person name="Peeters S.H."/>
            <person name="Heuer A."/>
            <person name="Rast P."/>
            <person name="Oberbeckmann S."/>
            <person name="Bunk B."/>
            <person name="Jeske O."/>
            <person name="Meyerdierks A."/>
            <person name="Storesund J.E."/>
            <person name="Kallscheuer N."/>
            <person name="Luecker S."/>
            <person name="Lage O.M."/>
            <person name="Pohl T."/>
            <person name="Merkel B.J."/>
            <person name="Hornburger P."/>
            <person name="Mueller R.-W."/>
            <person name="Bruemmer F."/>
            <person name="Labrenz M."/>
            <person name="Spormann A.M."/>
            <person name="Op Den Camp H."/>
            <person name="Overmann J."/>
            <person name="Amann R."/>
            <person name="Jetten M.S.M."/>
            <person name="Mascher T."/>
            <person name="Medema M.H."/>
            <person name="Devos D.P."/>
            <person name="Kaster A.-K."/>
            <person name="Ovreas L."/>
            <person name="Rohde M."/>
            <person name="Galperin M.Y."/>
            <person name="Jogler C."/>
        </authorList>
    </citation>
    <scope>NUCLEOTIDE SEQUENCE [LARGE SCALE GENOMIC DNA]</scope>
    <source>
        <strain evidence="1 2">Pla100</strain>
    </source>
</reference>
<organism evidence="1 2">
    <name type="scientific">Neorhodopirellula pilleata</name>
    <dbReference type="NCBI Taxonomy" id="2714738"/>
    <lineage>
        <taxon>Bacteria</taxon>
        <taxon>Pseudomonadati</taxon>
        <taxon>Planctomycetota</taxon>
        <taxon>Planctomycetia</taxon>
        <taxon>Pirellulales</taxon>
        <taxon>Pirellulaceae</taxon>
        <taxon>Neorhodopirellula</taxon>
    </lineage>
</organism>
<comment type="caution">
    <text evidence="1">The sequence shown here is derived from an EMBL/GenBank/DDBJ whole genome shotgun (WGS) entry which is preliminary data.</text>
</comment>
<dbReference type="Proteomes" id="UP000316213">
    <property type="component" value="Unassembled WGS sequence"/>
</dbReference>